<name>A0ABP6TM85_9ACTN</name>
<dbReference type="EMBL" id="BAAAXF010000022">
    <property type="protein sequence ID" value="GAA3495975.1"/>
    <property type="molecule type" value="Genomic_DNA"/>
</dbReference>
<proteinExistence type="predicted"/>
<evidence type="ECO:0000313" key="3">
    <source>
        <dbReference type="Proteomes" id="UP001501455"/>
    </source>
</evidence>
<dbReference type="Proteomes" id="UP001501455">
    <property type="component" value="Unassembled WGS sequence"/>
</dbReference>
<evidence type="ECO:0000313" key="2">
    <source>
        <dbReference type="EMBL" id="GAA3495975.1"/>
    </source>
</evidence>
<reference evidence="3" key="1">
    <citation type="journal article" date="2019" name="Int. J. Syst. Evol. Microbiol.">
        <title>The Global Catalogue of Microorganisms (GCM) 10K type strain sequencing project: providing services to taxonomists for standard genome sequencing and annotation.</title>
        <authorList>
            <consortium name="The Broad Institute Genomics Platform"/>
            <consortium name="The Broad Institute Genome Sequencing Center for Infectious Disease"/>
            <person name="Wu L."/>
            <person name="Ma J."/>
        </authorList>
    </citation>
    <scope>NUCLEOTIDE SEQUENCE [LARGE SCALE GENOMIC DNA]</scope>
    <source>
        <strain evidence="3">JCM 4816</strain>
    </source>
</reference>
<dbReference type="RefSeq" id="WP_345576030.1">
    <property type="nucleotide sequence ID" value="NZ_BAAAXF010000022.1"/>
</dbReference>
<dbReference type="PANTHER" id="PTHR37292:SF2">
    <property type="entry name" value="DUF262 DOMAIN-CONTAINING PROTEIN"/>
    <property type="match status" value="1"/>
</dbReference>
<organism evidence="2 3">
    <name type="scientific">Streptomyces prasinosporus</name>
    <dbReference type="NCBI Taxonomy" id="68256"/>
    <lineage>
        <taxon>Bacteria</taxon>
        <taxon>Bacillati</taxon>
        <taxon>Actinomycetota</taxon>
        <taxon>Actinomycetes</taxon>
        <taxon>Kitasatosporales</taxon>
        <taxon>Streptomycetaceae</taxon>
        <taxon>Streptomyces</taxon>
        <taxon>Streptomyces albogriseolus group</taxon>
    </lineage>
</organism>
<dbReference type="Pfam" id="PF03235">
    <property type="entry name" value="GmrSD_N"/>
    <property type="match status" value="1"/>
</dbReference>
<dbReference type="InterPro" id="IPR004919">
    <property type="entry name" value="GmrSD_N"/>
</dbReference>
<evidence type="ECO:0000259" key="1">
    <source>
        <dbReference type="Pfam" id="PF03235"/>
    </source>
</evidence>
<comment type="caution">
    <text evidence="2">The sequence shown here is derived from an EMBL/GenBank/DDBJ whole genome shotgun (WGS) entry which is preliminary data.</text>
</comment>
<protein>
    <recommendedName>
        <fullName evidence="1">GmrSD restriction endonucleases N-terminal domain-containing protein</fullName>
    </recommendedName>
</protein>
<dbReference type="PANTHER" id="PTHR37292">
    <property type="entry name" value="VNG6097C"/>
    <property type="match status" value="1"/>
</dbReference>
<feature type="domain" description="GmrSD restriction endonucleases N-terminal" evidence="1">
    <location>
        <begin position="18"/>
        <end position="220"/>
    </location>
</feature>
<keyword evidence="3" id="KW-1185">Reference proteome</keyword>
<accession>A0ABP6TM85</accession>
<gene>
    <name evidence="2" type="ORF">GCM10019016_030760</name>
</gene>
<sequence>MAGVTKPKVGRVAPLELVEAALSGRIRIPRFQRSYRWEASDSERLFDSILRGYPIGNLLMWRKPAPAAEITLGELHFDAPERSDALWVVDGQQRLTTLIGALTASEHTVDRRFRIFYDLREKDARKRFLSAPHSQNVRDHWLPVWVAGDNRRLIAWQRERPWLTEEEYDLCDSVATAIRTYEIPMYEIEGDDEQALREIFDRMNTFGKTLKRAEIFQALHSAPLDVQPSDLDALRDRAAALDFGDFSPQLLMQSVMATRGGQVDRDFRQEFKDNEDRQQAFARTEKALRLVVDWLRNEAGIPHLRLLPYALYVPVLTRYAALFGHPTGRGSELLRRWVWRGAAVGAAPQGNTVALRRNASAVHDDPVASATRMLGLLPIGGELWKPDLTQTALNRTQAKINVLGLLSAHPVLLTPATDSDGNHYPAGTRLGDSRLLVDMLNSGNSPLQPLVSGRTMAAKVLHPADKTGFGFFSEWWDPAVLRSHCMDERCVELLDMHTTESIDEFLARRADIMTTVISDHVQRMALFGFSDGPAAETLFDEDLWGDSTDAA</sequence>